<dbReference type="SUPFAM" id="SSF53335">
    <property type="entry name" value="S-adenosyl-L-methionine-dependent methyltransferases"/>
    <property type="match status" value="1"/>
</dbReference>
<evidence type="ECO:0000256" key="2">
    <source>
        <dbReference type="SAM" id="Phobius"/>
    </source>
</evidence>
<reference evidence="3 4" key="1">
    <citation type="submission" date="2024-09" db="EMBL/GenBank/DDBJ databases">
        <authorList>
            <person name="Sun Q."/>
            <person name="Mori K."/>
        </authorList>
    </citation>
    <scope>NUCLEOTIDE SEQUENCE [LARGE SCALE GENOMIC DNA]</scope>
    <source>
        <strain evidence="3 4">NCAIM B.02621</strain>
    </source>
</reference>
<feature type="transmembrane region" description="Helical" evidence="2">
    <location>
        <begin position="50"/>
        <end position="69"/>
    </location>
</feature>
<keyword evidence="1" id="KW-0620">Polyamine biosynthesis</keyword>
<dbReference type="EMBL" id="JBHLSW010000003">
    <property type="protein sequence ID" value="MFC0632704.1"/>
    <property type="molecule type" value="Genomic_DNA"/>
</dbReference>
<dbReference type="InterPro" id="IPR029063">
    <property type="entry name" value="SAM-dependent_MTases_sf"/>
</dbReference>
<dbReference type="InterPro" id="IPR036259">
    <property type="entry name" value="MFS_trans_sf"/>
</dbReference>
<protein>
    <submittedName>
        <fullName evidence="3">Spermidine synthase</fullName>
    </submittedName>
</protein>
<name>A0ABV6R0L7_9CAUL</name>
<dbReference type="PANTHER" id="PTHR43317:SF1">
    <property type="entry name" value="THERMOSPERMINE SYNTHASE ACAULIS5"/>
    <property type="match status" value="1"/>
</dbReference>
<feature type="transmembrane region" description="Helical" evidence="2">
    <location>
        <begin position="281"/>
        <end position="302"/>
    </location>
</feature>
<keyword evidence="4" id="KW-1185">Reference proteome</keyword>
<feature type="transmembrane region" description="Helical" evidence="2">
    <location>
        <begin position="256"/>
        <end position="274"/>
    </location>
</feature>
<dbReference type="Gene3D" id="1.20.1250.20">
    <property type="entry name" value="MFS general substrate transporter like domains"/>
    <property type="match status" value="1"/>
</dbReference>
<feature type="transmembrane region" description="Helical" evidence="2">
    <location>
        <begin position="121"/>
        <end position="143"/>
    </location>
</feature>
<dbReference type="RefSeq" id="WP_376833889.1">
    <property type="nucleotide sequence ID" value="NZ_JBHLSW010000003.1"/>
</dbReference>
<feature type="transmembrane region" description="Helical" evidence="2">
    <location>
        <begin position="226"/>
        <end position="244"/>
    </location>
</feature>
<feature type="transmembrane region" description="Helical" evidence="2">
    <location>
        <begin position="81"/>
        <end position="101"/>
    </location>
</feature>
<gene>
    <name evidence="3" type="ORF">ACFFGE_02260</name>
</gene>
<evidence type="ECO:0000256" key="1">
    <source>
        <dbReference type="ARBA" id="ARBA00023115"/>
    </source>
</evidence>
<dbReference type="PANTHER" id="PTHR43317">
    <property type="entry name" value="THERMOSPERMINE SYNTHASE ACAULIS5"/>
    <property type="match status" value="1"/>
</dbReference>
<evidence type="ECO:0000313" key="3">
    <source>
        <dbReference type="EMBL" id="MFC0632704.1"/>
    </source>
</evidence>
<keyword evidence="2" id="KW-0812">Transmembrane</keyword>
<comment type="caution">
    <text evidence="3">The sequence shown here is derived from an EMBL/GenBank/DDBJ whole genome shotgun (WGS) entry which is preliminary data.</text>
</comment>
<keyword evidence="2" id="KW-1133">Transmembrane helix</keyword>
<feature type="transmembrane region" description="Helical" evidence="2">
    <location>
        <begin position="342"/>
        <end position="361"/>
    </location>
</feature>
<sequence>MTLTTTPGKAVGDWAEAPYVVAVFVSASLVFLLQPMATKLVLPTLGGSPAVWNTAMVFFQAALLAGYLYAHLLQRIADLRVQIGVHLALLLLAALSLPLAITGVTGDPDPARPIGWLLTTLLLSLGAPFAILSATAPLIQAWFARTRADRNPYRLYAASNLGSFLALLAYPLAVEPLATLDGQRLGWTVGYGLFVSVLLWLAFTLRRGASATPRGETRSPALSWRERGVLVLLAAAPSSLMLGVTTHLSTDVASAPFLWVLPLALYLLTFVLAFRDRPWPPFHVTLALQAATAAVAVIFIAFRTGEWLLLVATNIAAFFFAALLCHQRLAGRRPPSDRLTEFYLWISFGGVLGGAFTALMAPVVFEAVWEYPIVLVLVGLARHWAKTPLDRVEKIALLLAVPVALTPPLLLEMMRYNAEFLPGLRGEPLLRVSAGILGTAAVGAYLLRDRAPLFVLVLALMCWSAQHISRGYDWAYSERSFFGVMRVARTPDPGLGGEVHVLMHGTTLHGAQSLNPDQRCRPTLYYTPQTPLGQAVQMTQARAPDTRMAVIGQGAGALAAYVGPRDRLTFFEIDPAVDRLSRDPRWFSFISDCAEGPVMTVLGDARLSLGDVPDDSYDVLIIDAFSSDAVPTHLLTTEALAEYLRVVADDGVVVLHLSNRNLEITLPAQAASQALGVPALHQIYFEQAGGQGLAEASTEALILSPTEAGIAAFRADPRWRQLAETDVRPWSDDYVNLVGALWRSFAR</sequence>
<proteinExistence type="predicted"/>
<dbReference type="SUPFAM" id="SSF103473">
    <property type="entry name" value="MFS general substrate transporter"/>
    <property type="match status" value="1"/>
</dbReference>
<accession>A0ABV6R0L7</accession>
<feature type="transmembrane region" description="Helical" evidence="2">
    <location>
        <begin position="19"/>
        <end position="38"/>
    </location>
</feature>
<feature type="transmembrane region" description="Helical" evidence="2">
    <location>
        <begin position="308"/>
        <end position="330"/>
    </location>
</feature>
<keyword evidence="2" id="KW-0472">Membrane</keyword>
<evidence type="ECO:0000313" key="4">
    <source>
        <dbReference type="Proteomes" id="UP001589906"/>
    </source>
</evidence>
<feature type="transmembrane region" description="Helical" evidence="2">
    <location>
        <begin position="185"/>
        <end position="205"/>
    </location>
</feature>
<dbReference type="Proteomes" id="UP001589906">
    <property type="component" value="Unassembled WGS sequence"/>
</dbReference>
<dbReference type="NCBIfam" id="NF037959">
    <property type="entry name" value="MFS_SpdSyn"/>
    <property type="match status" value="1"/>
</dbReference>
<feature type="transmembrane region" description="Helical" evidence="2">
    <location>
        <begin position="155"/>
        <end position="173"/>
    </location>
</feature>
<dbReference type="Gene3D" id="3.40.50.150">
    <property type="entry name" value="Vaccinia Virus protein VP39"/>
    <property type="match status" value="1"/>
</dbReference>
<organism evidence="3 4">
    <name type="scientific">Brevundimonas balnearis</name>
    <dbReference type="NCBI Taxonomy" id="1572858"/>
    <lineage>
        <taxon>Bacteria</taxon>
        <taxon>Pseudomonadati</taxon>
        <taxon>Pseudomonadota</taxon>
        <taxon>Alphaproteobacteria</taxon>
        <taxon>Caulobacterales</taxon>
        <taxon>Caulobacteraceae</taxon>
        <taxon>Brevundimonas</taxon>
    </lineage>
</organism>